<keyword evidence="4" id="KW-1185">Reference proteome</keyword>
<evidence type="ECO:0000313" key="3">
    <source>
        <dbReference type="EMBL" id="MBS0031247.1"/>
    </source>
</evidence>
<feature type="domain" description="N-acetyltransferase" evidence="2">
    <location>
        <begin position="1"/>
        <end position="135"/>
    </location>
</feature>
<evidence type="ECO:0000313" key="4">
    <source>
        <dbReference type="Proteomes" id="UP000676386"/>
    </source>
</evidence>
<dbReference type="Gene3D" id="3.40.630.30">
    <property type="match status" value="1"/>
</dbReference>
<dbReference type="EMBL" id="JAGTXB010000021">
    <property type="protein sequence ID" value="MBS0031247.1"/>
    <property type="molecule type" value="Genomic_DNA"/>
</dbReference>
<sequence length="137" mass="15895">MNTIEIGEAIIDCDTGEINDKIIDQIGESFQQNILVIHDFGIFPKFRNNGMGERIVKGLIEHFRGKCGFIVLKSFPKQFEGDHVLGDCKELKEKMELHLLENQKQKAQKKLNAFYKKCGFIELKKNRNFFIKNMDTL</sequence>
<dbReference type="PROSITE" id="PS51186">
    <property type="entry name" value="GNAT"/>
    <property type="match status" value="1"/>
</dbReference>
<dbReference type="RefSeq" id="WP_211976395.1">
    <property type="nucleotide sequence ID" value="NZ_JAGTXB010000021.1"/>
</dbReference>
<protein>
    <recommendedName>
        <fullName evidence="2">N-acetyltransferase domain-containing protein</fullName>
    </recommendedName>
</protein>
<dbReference type="InterPro" id="IPR000182">
    <property type="entry name" value="GNAT_dom"/>
</dbReference>
<name>A0ABS5J9I8_9BACT</name>
<organism evidence="3 4">
    <name type="scientific">Chitinophaga hostae</name>
    <dbReference type="NCBI Taxonomy" id="2831022"/>
    <lineage>
        <taxon>Bacteria</taxon>
        <taxon>Pseudomonadati</taxon>
        <taxon>Bacteroidota</taxon>
        <taxon>Chitinophagia</taxon>
        <taxon>Chitinophagales</taxon>
        <taxon>Chitinophagaceae</taxon>
        <taxon>Chitinophaga</taxon>
    </lineage>
</organism>
<evidence type="ECO:0000259" key="2">
    <source>
        <dbReference type="PROSITE" id="PS51186"/>
    </source>
</evidence>
<gene>
    <name evidence="3" type="ORF">KE626_28215</name>
</gene>
<dbReference type="SUPFAM" id="SSF55729">
    <property type="entry name" value="Acyl-CoA N-acyltransferases (Nat)"/>
    <property type="match status" value="1"/>
</dbReference>
<comment type="caution">
    <text evidence="3">The sequence shown here is derived from an EMBL/GenBank/DDBJ whole genome shotgun (WGS) entry which is preliminary data.</text>
</comment>
<proteinExistence type="predicted"/>
<dbReference type="Proteomes" id="UP000676386">
    <property type="component" value="Unassembled WGS sequence"/>
</dbReference>
<evidence type="ECO:0000256" key="1">
    <source>
        <dbReference type="SAM" id="Coils"/>
    </source>
</evidence>
<accession>A0ABS5J9I8</accession>
<dbReference type="InterPro" id="IPR016181">
    <property type="entry name" value="Acyl_CoA_acyltransferase"/>
</dbReference>
<reference evidence="3 4" key="1">
    <citation type="submission" date="2021-04" db="EMBL/GenBank/DDBJ databases">
        <title>Chitinophaga sp. nov., isolated from the rhizosphere soil.</title>
        <authorList>
            <person name="He S."/>
        </authorList>
    </citation>
    <scope>NUCLEOTIDE SEQUENCE [LARGE SCALE GENOMIC DNA]</scope>
    <source>
        <strain evidence="3 4">2R12</strain>
    </source>
</reference>
<keyword evidence="1" id="KW-0175">Coiled coil</keyword>
<feature type="coiled-coil region" evidence="1">
    <location>
        <begin position="88"/>
        <end position="117"/>
    </location>
</feature>